<gene>
    <name evidence="1" type="ORF">WJX73_010096</name>
</gene>
<comment type="caution">
    <text evidence="1">The sequence shown here is derived from an EMBL/GenBank/DDBJ whole genome shotgun (WGS) entry which is preliminary data.</text>
</comment>
<sequence>MKLCCRVLTSWEITLQWPKHLSAKRTETRAEHCATRSSPRRRPTWRGCSPSRVCKLRTTRPWAGGCSPIQ</sequence>
<name>A0AAW1P0F9_9CHLO</name>
<protein>
    <submittedName>
        <fullName evidence="1">Uncharacterized protein</fullName>
    </submittedName>
</protein>
<reference evidence="1 2" key="1">
    <citation type="journal article" date="2024" name="Nat. Commun.">
        <title>Phylogenomics reveals the evolutionary origins of lichenization in chlorophyte algae.</title>
        <authorList>
            <person name="Puginier C."/>
            <person name="Libourel C."/>
            <person name="Otte J."/>
            <person name="Skaloud P."/>
            <person name="Haon M."/>
            <person name="Grisel S."/>
            <person name="Petersen M."/>
            <person name="Berrin J.G."/>
            <person name="Delaux P.M."/>
            <person name="Dal Grande F."/>
            <person name="Keller J."/>
        </authorList>
    </citation>
    <scope>NUCLEOTIDE SEQUENCE [LARGE SCALE GENOMIC DNA]</scope>
    <source>
        <strain evidence="1 2">SAG 2036</strain>
    </source>
</reference>
<organism evidence="1 2">
    <name type="scientific">Symbiochloris irregularis</name>
    <dbReference type="NCBI Taxonomy" id="706552"/>
    <lineage>
        <taxon>Eukaryota</taxon>
        <taxon>Viridiplantae</taxon>
        <taxon>Chlorophyta</taxon>
        <taxon>core chlorophytes</taxon>
        <taxon>Trebouxiophyceae</taxon>
        <taxon>Trebouxiales</taxon>
        <taxon>Trebouxiaceae</taxon>
        <taxon>Symbiochloris</taxon>
    </lineage>
</organism>
<dbReference type="EMBL" id="JALJOQ010000074">
    <property type="protein sequence ID" value="KAK9801953.1"/>
    <property type="molecule type" value="Genomic_DNA"/>
</dbReference>
<keyword evidence="2" id="KW-1185">Reference proteome</keyword>
<evidence type="ECO:0000313" key="2">
    <source>
        <dbReference type="Proteomes" id="UP001465755"/>
    </source>
</evidence>
<dbReference type="Proteomes" id="UP001465755">
    <property type="component" value="Unassembled WGS sequence"/>
</dbReference>
<evidence type="ECO:0000313" key="1">
    <source>
        <dbReference type="EMBL" id="KAK9801953.1"/>
    </source>
</evidence>
<proteinExistence type="predicted"/>
<dbReference type="AlphaFoldDB" id="A0AAW1P0F9"/>
<accession>A0AAW1P0F9</accession>